<evidence type="ECO:0000256" key="1">
    <source>
        <dbReference type="SAM" id="Phobius"/>
    </source>
</evidence>
<name>A0A841Y9V4_9LIST</name>
<dbReference type="EMBL" id="JAARPL010000015">
    <property type="protein sequence ID" value="MBC1373679.1"/>
    <property type="molecule type" value="Genomic_DNA"/>
</dbReference>
<organism evidence="2 3">
    <name type="scientific">Listeria booriae</name>
    <dbReference type="NCBI Taxonomy" id="1552123"/>
    <lineage>
        <taxon>Bacteria</taxon>
        <taxon>Bacillati</taxon>
        <taxon>Bacillota</taxon>
        <taxon>Bacilli</taxon>
        <taxon>Bacillales</taxon>
        <taxon>Listeriaceae</taxon>
        <taxon>Listeria</taxon>
    </lineage>
</organism>
<reference evidence="2 3" key="1">
    <citation type="submission" date="2020-03" db="EMBL/GenBank/DDBJ databases">
        <title>Soil Listeria distribution.</title>
        <authorList>
            <person name="Liao J."/>
            <person name="Wiedmann M."/>
        </authorList>
    </citation>
    <scope>NUCLEOTIDE SEQUENCE [LARGE SCALE GENOMIC DNA]</scope>
    <source>
        <strain evidence="2 3">FSL L7-1681</strain>
    </source>
</reference>
<feature type="transmembrane region" description="Helical" evidence="1">
    <location>
        <begin position="25"/>
        <end position="41"/>
    </location>
</feature>
<dbReference type="RefSeq" id="WP_185378017.1">
    <property type="nucleotide sequence ID" value="NZ_JAARPL010000015.1"/>
</dbReference>
<proteinExistence type="predicted"/>
<dbReference type="AlphaFoldDB" id="A0A841Y9V4"/>
<feature type="transmembrane region" description="Helical" evidence="1">
    <location>
        <begin position="48"/>
        <end position="74"/>
    </location>
</feature>
<comment type="caution">
    <text evidence="2">The sequence shown here is derived from an EMBL/GenBank/DDBJ whole genome shotgun (WGS) entry which is preliminary data.</text>
</comment>
<dbReference type="Proteomes" id="UP000591929">
    <property type="component" value="Unassembled WGS sequence"/>
</dbReference>
<evidence type="ECO:0000313" key="2">
    <source>
        <dbReference type="EMBL" id="MBC1373679.1"/>
    </source>
</evidence>
<keyword evidence="1" id="KW-1133">Transmembrane helix</keyword>
<keyword evidence="1" id="KW-0812">Transmembrane</keyword>
<keyword evidence="1" id="KW-0472">Membrane</keyword>
<protein>
    <submittedName>
        <fullName evidence="2">Uncharacterized protein</fullName>
    </submittedName>
</protein>
<gene>
    <name evidence="2" type="ORF">HB847_15100</name>
</gene>
<evidence type="ECO:0000313" key="3">
    <source>
        <dbReference type="Proteomes" id="UP000591929"/>
    </source>
</evidence>
<sequence length="93" mass="10150">MRLILTVLILAYTIASLYLETHVVLQVASVVLCFGALALAMKIRAGNLWLAGITVIGSLLALIYDASLVGWALLFCSSWRNINWVSLNKLTNS</sequence>
<accession>A0A841Y9V4</accession>